<gene>
    <name evidence="2" type="ORF">EDD80_12025</name>
</gene>
<dbReference type="InterPro" id="IPR050491">
    <property type="entry name" value="AmpC-like"/>
</dbReference>
<dbReference type="InterPro" id="IPR001466">
    <property type="entry name" value="Beta-lactam-related"/>
</dbReference>
<proteinExistence type="predicted"/>
<dbReference type="AlphaFoldDB" id="A0A4R3KL44"/>
<evidence type="ECO:0000313" key="2">
    <source>
        <dbReference type="EMBL" id="TCS84659.1"/>
    </source>
</evidence>
<dbReference type="SUPFAM" id="SSF56601">
    <property type="entry name" value="beta-lactamase/transpeptidase-like"/>
    <property type="match status" value="1"/>
</dbReference>
<keyword evidence="3" id="KW-1185">Reference proteome</keyword>
<evidence type="ECO:0000259" key="1">
    <source>
        <dbReference type="Pfam" id="PF00144"/>
    </source>
</evidence>
<dbReference type="EMBL" id="SMAD01000020">
    <property type="protein sequence ID" value="TCS84659.1"/>
    <property type="molecule type" value="Genomic_DNA"/>
</dbReference>
<name>A0A4R3KL44_9SPHI</name>
<sequence length="526" mass="59045">MAAGYYLVSSNHFSSETDEKEAPSAVRLSGKHSFEKDIDDYARLLRLPSLAIGVARGDSLVFFKGAGTPNSLCKESLTPDHIFPIASITKSFTAVALKQMEGEGKLSLKDPVSMYPNEYFTEERWDPQTTLAQIISHTSESDPPGTQFVYNGGKFNIVFNVFSALSKTRVPGDLTRPFTDEIQSRILTPLKMDHTLLRFAGKEHGHLKKWVAQTYRLDDSAGKFVPAEVEPDNLQSGPGYGMMSSVNDLVTYSSALSQHHLLTAAQYEQITLPFYPGSPYGMGWFTSEFEGTKIHWVYGYGDNDASLLLRVPAYDLTLIMLAPCALPSASIRLGYGNPFNSLLVCSFFKNFVQATSTGSRLHIEEKFAKAATLSFLPASFHPDASAADSLLRRLMGDFPSDTIWQTPAAFEVVASSEDRDILKFGLKMAEKYLRQDKLHPVIAWYAGLICQKNGEQEKAIACFEPLGWGDQYREQPYKFNAMMELAKRHMYLAPRHAREILKDLMRFKEYINVNDQQYRDAEEMLK</sequence>
<accession>A0A4R3KL44</accession>
<feature type="domain" description="Beta-lactamase-related" evidence="1">
    <location>
        <begin position="44"/>
        <end position="322"/>
    </location>
</feature>
<reference evidence="2 3" key="1">
    <citation type="submission" date="2019-03" db="EMBL/GenBank/DDBJ databases">
        <title>Genomic Encyclopedia of Type Strains, Phase IV (KMG-IV): sequencing the most valuable type-strain genomes for metagenomic binning, comparative biology and taxonomic classification.</title>
        <authorList>
            <person name="Goeker M."/>
        </authorList>
    </citation>
    <scope>NUCLEOTIDE SEQUENCE [LARGE SCALE GENOMIC DNA]</scope>
    <source>
        <strain evidence="2 3">DSM 21100</strain>
    </source>
</reference>
<protein>
    <submittedName>
        <fullName evidence="2">CubicO group peptidase (Beta-lactamase class C family)</fullName>
    </submittedName>
</protein>
<dbReference type="Proteomes" id="UP000295807">
    <property type="component" value="Unassembled WGS sequence"/>
</dbReference>
<dbReference type="InterPro" id="IPR012338">
    <property type="entry name" value="Beta-lactam/transpept-like"/>
</dbReference>
<dbReference type="PANTHER" id="PTHR46825">
    <property type="entry name" value="D-ALANYL-D-ALANINE-CARBOXYPEPTIDASE/ENDOPEPTIDASE AMPH"/>
    <property type="match status" value="1"/>
</dbReference>
<dbReference type="PANTHER" id="PTHR46825:SF9">
    <property type="entry name" value="BETA-LACTAMASE-RELATED DOMAIN-CONTAINING PROTEIN"/>
    <property type="match status" value="1"/>
</dbReference>
<evidence type="ECO:0000313" key="3">
    <source>
        <dbReference type="Proteomes" id="UP000295807"/>
    </source>
</evidence>
<organism evidence="2 3">
    <name type="scientific">Anseongella ginsenosidimutans</name>
    <dbReference type="NCBI Taxonomy" id="496056"/>
    <lineage>
        <taxon>Bacteria</taxon>
        <taxon>Pseudomonadati</taxon>
        <taxon>Bacteroidota</taxon>
        <taxon>Sphingobacteriia</taxon>
        <taxon>Sphingobacteriales</taxon>
        <taxon>Sphingobacteriaceae</taxon>
        <taxon>Anseongella</taxon>
    </lineage>
</organism>
<comment type="caution">
    <text evidence="2">The sequence shown here is derived from an EMBL/GenBank/DDBJ whole genome shotgun (WGS) entry which is preliminary data.</text>
</comment>
<dbReference type="Gene3D" id="3.40.710.10">
    <property type="entry name" value="DD-peptidase/beta-lactamase superfamily"/>
    <property type="match status" value="2"/>
</dbReference>
<dbReference type="Pfam" id="PF00144">
    <property type="entry name" value="Beta-lactamase"/>
    <property type="match status" value="1"/>
</dbReference>